<gene>
    <name evidence="2" type="ORF">RB636_18095</name>
</gene>
<comment type="caution">
    <text evidence="2">The sequence shown here is derived from an EMBL/GenBank/DDBJ whole genome shotgun (WGS) entry which is preliminary data.</text>
</comment>
<dbReference type="InterPro" id="IPR032716">
    <property type="entry name" value="ACC_epsilon"/>
</dbReference>
<feature type="compositionally biased region" description="Low complexity" evidence="1">
    <location>
        <begin position="32"/>
        <end position="58"/>
    </location>
</feature>
<evidence type="ECO:0000313" key="3">
    <source>
        <dbReference type="Proteomes" id="UP001348265"/>
    </source>
</evidence>
<dbReference type="RefSeq" id="WP_206506011.1">
    <property type="nucleotide sequence ID" value="NZ_JAEAGG010000008.1"/>
</dbReference>
<reference evidence="2 3" key="1">
    <citation type="submission" date="2023-08" db="EMBL/GenBank/DDBJ databases">
        <authorList>
            <person name="Sharma P."/>
            <person name="Verma V."/>
            <person name="Mohan M.K."/>
            <person name="Dubey A.K."/>
        </authorList>
    </citation>
    <scope>NUCLEOTIDE SEQUENCE [LARGE SCALE GENOMIC DNA]</scope>
    <source>
        <strain evidence="2 3">ADP4</strain>
    </source>
</reference>
<organism evidence="2 3">
    <name type="scientific">Streptomyces chrestomyceticus</name>
    <dbReference type="NCBI Taxonomy" id="68185"/>
    <lineage>
        <taxon>Bacteria</taxon>
        <taxon>Bacillati</taxon>
        <taxon>Actinomycetota</taxon>
        <taxon>Actinomycetes</taxon>
        <taxon>Kitasatosporales</taxon>
        <taxon>Streptomycetaceae</taxon>
        <taxon>Streptomyces</taxon>
    </lineage>
</organism>
<keyword evidence="3" id="KW-1185">Reference proteome</keyword>
<name>A0ABU7WUA7_9ACTN</name>
<dbReference type="Pfam" id="PF13822">
    <property type="entry name" value="ACC_epsilon"/>
    <property type="match status" value="1"/>
</dbReference>
<dbReference type="EMBL" id="JAVFKM010000008">
    <property type="protein sequence ID" value="MEF3115083.1"/>
    <property type="molecule type" value="Genomic_DNA"/>
</dbReference>
<evidence type="ECO:0000256" key="1">
    <source>
        <dbReference type="SAM" id="MobiDB-lite"/>
    </source>
</evidence>
<dbReference type="Proteomes" id="UP001348265">
    <property type="component" value="Unassembled WGS sequence"/>
</dbReference>
<proteinExistence type="predicted"/>
<sequence>MPDHALFTVLRGHPDDAELAALTAVLMTLLGASGPSSEAAPGRPGAAGAPRRAPWGRAPSRRRPAVSWCAP</sequence>
<protein>
    <submittedName>
        <fullName evidence="2">Acyl-CoA carboxylase subunit epsilon</fullName>
    </submittedName>
</protein>
<accession>A0ABU7WUA7</accession>
<evidence type="ECO:0000313" key="2">
    <source>
        <dbReference type="EMBL" id="MEF3115083.1"/>
    </source>
</evidence>
<feature type="region of interest" description="Disordered" evidence="1">
    <location>
        <begin position="32"/>
        <end position="71"/>
    </location>
</feature>